<gene>
    <name evidence="6" type="ORF">RIF29_36096</name>
</gene>
<dbReference type="PROSITE" id="PS00375">
    <property type="entry name" value="UDPGT"/>
    <property type="match status" value="1"/>
</dbReference>
<accession>A0AAN9EAP8</accession>
<evidence type="ECO:0000256" key="1">
    <source>
        <dbReference type="ARBA" id="ARBA00009995"/>
    </source>
</evidence>
<dbReference type="SUPFAM" id="SSF53756">
    <property type="entry name" value="UDP-Glycosyltransferase/glycogen phosphorylase"/>
    <property type="match status" value="1"/>
</dbReference>
<protein>
    <recommendedName>
        <fullName evidence="5">Glycosyltransferase</fullName>
        <ecNumber evidence="5">2.4.1.-</ecNumber>
    </recommendedName>
</protein>
<dbReference type="InterPro" id="IPR035595">
    <property type="entry name" value="UDP_glycos_trans_CS"/>
</dbReference>
<evidence type="ECO:0000313" key="6">
    <source>
        <dbReference type="EMBL" id="KAK7252265.1"/>
    </source>
</evidence>
<dbReference type="PANTHER" id="PTHR48049:SF27">
    <property type="entry name" value="ANTHOCYANIDIN 3-O-GLUCOSYLTRANSFERASE 7-LIKE ISOFORM X1"/>
    <property type="match status" value="1"/>
</dbReference>
<dbReference type="Gene3D" id="3.40.50.2000">
    <property type="entry name" value="Glycogen Phosphorylase B"/>
    <property type="match status" value="2"/>
</dbReference>
<dbReference type="GO" id="GO:0035251">
    <property type="term" value="F:UDP-glucosyltransferase activity"/>
    <property type="evidence" value="ECO:0007669"/>
    <property type="project" value="InterPro"/>
</dbReference>
<dbReference type="PANTHER" id="PTHR48049">
    <property type="entry name" value="GLYCOSYLTRANSFERASE"/>
    <property type="match status" value="1"/>
</dbReference>
<dbReference type="InterPro" id="IPR002213">
    <property type="entry name" value="UDP_glucos_trans"/>
</dbReference>
<keyword evidence="3 4" id="KW-0808">Transferase</keyword>
<evidence type="ECO:0000256" key="2">
    <source>
        <dbReference type="ARBA" id="ARBA00022676"/>
    </source>
</evidence>
<dbReference type="CDD" id="cd03784">
    <property type="entry name" value="GT1_Gtf-like"/>
    <property type="match status" value="1"/>
</dbReference>
<proteinExistence type="inferred from homology"/>
<dbReference type="FunFam" id="3.40.50.2000:FF:000129">
    <property type="entry name" value="Glycosyltransferase"/>
    <property type="match status" value="1"/>
</dbReference>
<evidence type="ECO:0000256" key="4">
    <source>
        <dbReference type="RuleBase" id="RU003718"/>
    </source>
</evidence>
<keyword evidence="7" id="KW-1185">Reference proteome</keyword>
<sequence>MYKIPHSQHHKTQFIHSYLSFSNLLSLSFTIMPTSSVEESKHVAVIAFPFGSHLMPLLNLVLKLAHAAPNSSFSFIGTEKSNAILFPKPYIPKNIKAYSISDGVPEGHVLGSNPTEKLNLFLSTGPENLQKGIDLAVADTKQRVNCIIADAFVTPSLIVAQALNVPWIAFWTPMSCSLSCHFYTDLIREKYANSAGSRTLDILPGLSKISVEDLPQDVVHGGEDETLFSKTLASLGSVLPQAKAMVMNFFEELDPPLFVQHLRSKLQSLLYVVPLPSPLLPPPSDSDSGKSGCLSWLDSHKARSVAYVCFGTVVMPPPHEIVGVAEALEESGFPFLWSLNDNLKGLLPKGFLERTSTIGKVVSWVPQSQVLAHDSVGVFVTHCGCNSVTESICNGVPMICRPFFGDQGITARMVQDVWENGVVTEGRVLSKNGLLKSLNQILVEEEGKKIRDNALNMKKTVQVAAGPEGKSAQDFKTLVEIISKS</sequence>
<dbReference type="InterPro" id="IPR050481">
    <property type="entry name" value="UDP-glycosyltransf_plant"/>
</dbReference>
<dbReference type="FunFam" id="3.40.50.2000:FF:000091">
    <property type="entry name" value="Glycosyltransferase"/>
    <property type="match status" value="1"/>
</dbReference>
<comment type="similarity">
    <text evidence="1 4">Belongs to the UDP-glycosyltransferase family.</text>
</comment>
<dbReference type="EMBL" id="JAYWIO010000007">
    <property type="protein sequence ID" value="KAK7252265.1"/>
    <property type="molecule type" value="Genomic_DNA"/>
</dbReference>
<evidence type="ECO:0000256" key="5">
    <source>
        <dbReference type="RuleBase" id="RU362057"/>
    </source>
</evidence>
<dbReference type="EC" id="2.4.1.-" evidence="5"/>
<evidence type="ECO:0000256" key="3">
    <source>
        <dbReference type="ARBA" id="ARBA00022679"/>
    </source>
</evidence>
<dbReference type="Pfam" id="PF00201">
    <property type="entry name" value="UDPGT"/>
    <property type="match status" value="1"/>
</dbReference>
<evidence type="ECO:0000313" key="7">
    <source>
        <dbReference type="Proteomes" id="UP001372338"/>
    </source>
</evidence>
<name>A0AAN9EAP8_CROPI</name>
<reference evidence="6 7" key="1">
    <citation type="submission" date="2024-01" db="EMBL/GenBank/DDBJ databases">
        <title>The genomes of 5 underutilized Papilionoideae crops provide insights into root nodulation and disease resistanc.</title>
        <authorList>
            <person name="Yuan L."/>
        </authorList>
    </citation>
    <scope>NUCLEOTIDE SEQUENCE [LARGE SCALE GENOMIC DNA]</scope>
    <source>
        <strain evidence="6">ZHUSHIDOU_FW_LH</strain>
        <tissue evidence="6">Leaf</tissue>
    </source>
</reference>
<keyword evidence="2 4" id="KW-0328">Glycosyltransferase</keyword>
<comment type="caution">
    <text evidence="6">The sequence shown here is derived from an EMBL/GenBank/DDBJ whole genome shotgun (WGS) entry which is preliminary data.</text>
</comment>
<organism evidence="6 7">
    <name type="scientific">Crotalaria pallida</name>
    <name type="common">Smooth rattlebox</name>
    <name type="synonym">Crotalaria striata</name>
    <dbReference type="NCBI Taxonomy" id="3830"/>
    <lineage>
        <taxon>Eukaryota</taxon>
        <taxon>Viridiplantae</taxon>
        <taxon>Streptophyta</taxon>
        <taxon>Embryophyta</taxon>
        <taxon>Tracheophyta</taxon>
        <taxon>Spermatophyta</taxon>
        <taxon>Magnoliopsida</taxon>
        <taxon>eudicotyledons</taxon>
        <taxon>Gunneridae</taxon>
        <taxon>Pentapetalae</taxon>
        <taxon>rosids</taxon>
        <taxon>fabids</taxon>
        <taxon>Fabales</taxon>
        <taxon>Fabaceae</taxon>
        <taxon>Papilionoideae</taxon>
        <taxon>50 kb inversion clade</taxon>
        <taxon>genistoids sensu lato</taxon>
        <taxon>core genistoids</taxon>
        <taxon>Crotalarieae</taxon>
        <taxon>Crotalaria</taxon>
    </lineage>
</organism>
<dbReference type="Proteomes" id="UP001372338">
    <property type="component" value="Unassembled WGS sequence"/>
</dbReference>
<dbReference type="AlphaFoldDB" id="A0AAN9EAP8"/>